<organism evidence="1 2">
    <name type="scientific">Crenichthys baileyi</name>
    <name type="common">White River springfish</name>
    <dbReference type="NCBI Taxonomy" id="28760"/>
    <lineage>
        <taxon>Eukaryota</taxon>
        <taxon>Metazoa</taxon>
        <taxon>Chordata</taxon>
        <taxon>Craniata</taxon>
        <taxon>Vertebrata</taxon>
        <taxon>Euteleostomi</taxon>
        <taxon>Actinopterygii</taxon>
        <taxon>Neopterygii</taxon>
        <taxon>Teleostei</taxon>
        <taxon>Neoteleostei</taxon>
        <taxon>Acanthomorphata</taxon>
        <taxon>Ovalentaria</taxon>
        <taxon>Atherinomorphae</taxon>
        <taxon>Cyprinodontiformes</taxon>
        <taxon>Goodeidae</taxon>
        <taxon>Crenichthys</taxon>
    </lineage>
</organism>
<evidence type="ECO:0000313" key="1">
    <source>
        <dbReference type="EMBL" id="KAK5602143.1"/>
    </source>
</evidence>
<gene>
    <name evidence="1" type="ORF">CRENBAI_016144</name>
</gene>
<dbReference type="AlphaFoldDB" id="A0AAV9QYD4"/>
<accession>A0AAV9QYD4</accession>
<keyword evidence="2" id="KW-1185">Reference proteome</keyword>
<dbReference type="EMBL" id="JAHHUM010002628">
    <property type="protein sequence ID" value="KAK5602143.1"/>
    <property type="molecule type" value="Genomic_DNA"/>
</dbReference>
<evidence type="ECO:0000313" key="2">
    <source>
        <dbReference type="Proteomes" id="UP001311232"/>
    </source>
</evidence>
<name>A0AAV9QYD4_9TELE</name>
<sequence length="102" mass="11769">MVCSLQLKTSQVEQQAVSSCVPYRQSRSKIEWGPKQVLVMKPEFELLLFIKYMQVNKSWRPGYFSDLLICSVMSGVQRSNFFYLLVTSHVNCNSSNIKLGLR</sequence>
<reference evidence="1 2" key="1">
    <citation type="submission" date="2021-06" db="EMBL/GenBank/DDBJ databases">
        <authorList>
            <person name="Palmer J.M."/>
        </authorList>
    </citation>
    <scope>NUCLEOTIDE SEQUENCE [LARGE SCALE GENOMIC DNA]</scope>
    <source>
        <strain evidence="1 2">MEX-2019</strain>
        <tissue evidence="1">Muscle</tissue>
    </source>
</reference>
<proteinExistence type="predicted"/>
<dbReference type="Proteomes" id="UP001311232">
    <property type="component" value="Unassembled WGS sequence"/>
</dbReference>
<protein>
    <submittedName>
        <fullName evidence="1">Uncharacterized protein</fullName>
    </submittedName>
</protein>
<comment type="caution">
    <text evidence="1">The sequence shown here is derived from an EMBL/GenBank/DDBJ whole genome shotgun (WGS) entry which is preliminary data.</text>
</comment>